<dbReference type="Pfam" id="PF12588">
    <property type="entry name" value="PSDC"/>
    <property type="match status" value="1"/>
</dbReference>
<feature type="domain" description="N-acetyltransferase ESCO zinc-finger" evidence="5">
    <location>
        <begin position="239"/>
        <end position="275"/>
    </location>
</feature>
<dbReference type="PANTHER" id="PTHR10067:SF9">
    <property type="entry name" value="PHOSPHATIDYLSERINE DECARBOXYLASE FAMILY PROTEIN (AFU_ORTHOLOGUE AFUA_7G01730)"/>
    <property type="match status" value="1"/>
</dbReference>
<feature type="compositionally biased region" description="Basic residues" evidence="3">
    <location>
        <begin position="23"/>
        <end position="33"/>
    </location>
</feature>
<dbReference type="GO" id="GO:0006646">
    <property type="term" value="P:phosphatidylethanolamine biosynthetic process"/>
    <property type="evidence" value="ECO:0007669"/>
    <property type="project" value="TreeGrafter"/>
</dbReference>
<dbReference type="GO" id="GO:0004609">
    <property type="term" value="F:phosphatidylserine decarboxylase activity"/>
    <property type="evidence" value="ECO:0007669"/>
    <property type="project" value="InterPro"/>
</dbReference>
<evidence type="ECO:0000259" key="4">
    <source>
        <dbReference type="Pfam" id="PF12588"/>
    </source>
</evidence>
<evidence type="ECO:0000313" key="6">
    <source>
        <dbReference type="EMBL" id="KAK3290609.1"/>
    </source>
</evidence>
<dbReference type="Proteomes" id="UP001278766">
    <property type="component" value="Unassembled WGS sequence"/>
</dbReference>
<evidence type="ECO:0000256" key="1">
    <source>
        <dbReference type="ARBA" id="ARBA00022793"/>
    </source>
</evidence>
<comment type="caution">
    <text evidence="6">The sequence shown here is derived from an EMBL/GenBank/DDBJ whole genome shotgun (WGS) entry which is preliminary data.</text>
</comment>
<evidence type="ECO:0000256" key="3">
    <source>
        <dbReference type="SAM" id="MobiDB-lite"/>
    </source>
</evidence>
<gene>
    <name evidence="6" type="ORF">B0H64DRAFT_420809</name>
</gene>
<feature type="region of interest" description="Disordered" evidence="3">
    <location>
        <begin position="214"/>
        <end position="238"/>
    </location>
</feature>
<dbReference type="InterPro" id="IPR003817">
    <property type="entry name" value="PS_Dcarbxylase"/>
</dbReference>
<reference evidence="6" key="2">
    <citation type="submission" date="2023-06" db="EMBL/GenBank/DDBJ databases">
        <authorList>
            <consortium name="Lawrence Berkeley National Laboratory"/>
            <person name="Haridas S."/>
            <person name="Hensen N."/>
            <person name="Bonometti L."/>
            <person name="Westerberg I."/>
            <person name="Brannstrom I.O."/>
            <person name="Guillou S."/>
            <person name="Cros-Aarteil S."/>
            <person name="Calhoun S."/>
            <person name="Kuo A."/>
            <person name="Mondo S."/>
            <person name="Pangilinan J."/>
            <person name="Riley R."/>
            <person name="Labutti K."/>
            <person name="Andreopoulos B."/>
            <person name="Lipzen A."/>
            <person name="Chen C."/>
            <person name="Yanf M."/>
            <person name="Daum C."/>
            <person name="Ng V."/>
            <person name="Clum A."/>
            <person name="Steindorff A."/>
            <person name="Ohm R."/>
            <person name="Martin F."/>
            <person name="Silar P."/>
            <person name="Natvig D."/>
            <person name="Lalanne C."/>
            <person name="Gautier V."/>
            <person name="Ament-Velasquez S.L."/>
            <person name="Kruys A."/>
            <person name="Hutchinson M.I."/>
            <person name="Powell A.J."/>
            <person name="Barry K."/>
            <person name="Miller A.N."/>
            <person name="Grigoriev I.V."/>
            <person name="Debuchy R."/>
            <person name="Gladieux P."/>
            <person name="Thoren M.H."/>
            <person name="Johannesson H."/>
        </authorList>
    </citation>
    <scope>NUCLEOTIDE SEQUENCE</scope>
    <source>
        <strain evidence="6">CBS 168.71</strain>
    </source>
</reference>
<keyword evidence="7" id="KW-1185">Reference proteome</keyword>
<proteinExistence type="predicted"/>
<dbReference type="GO" id="GO:0005739">
    <property type="term" value="C:mitochondrion"/>
    <property type="evidence" value="ECO:0007669"/>
    <property type="project" value="TreeGrafter"/>
</dbReference>
<sequence length="742" mass="81707">MSTDQPALHSIDSVDVTATTPPRGRKRPLRTYSRRSIQTRAQEEESPQAGGRHPASTPDVERAETPVQLPVLSAHRHTEQAEQAEQAGRSSRGSILAYFKPLPPSSETPSIASSDPAEPLSTPPTSPSSSRAKKRRRLTTRPQFSALEQQSDAGDTVDLGDGDGNGNGNGKRDDESPGKVATGKQSCPSLPDYDKPRPALTEVAVNALCHQNETTNSVTDERPRTKKRLDKRPAKDMTQTTLSLSVHKEPGFTMCSVCDILYNPLNEKDRREHNRPSSPWGFNSCHSIDSAPYLSSKMVHQHGDQVEIPDKHRVNRPGSWLPADNRVHREWLGRTIDHIDEHGEKELIPVLREFKNLIEENPRIYMYFTEMWDEIPSKPPYQNDPTGASQIRDYHHMLQVLNHVFGDAPEWTDAAASVGMVGVPMAAIFDYAMGTPSGHAAFLDPDVNRMLKKILNEWGRYLKSPESAKVLADHRAGWFGEVGYKDLMQVANEPNNTHGTVGCHTLSTLPARRRFADNASDFFTRKVQESARQVAAPDNDNLIVNPCESKVFNVTRNAKLRDKFWVKGQPYSVVDMLGNDPLSAQFEGATVYQAFLSALSYHRWHAPVSGTVAHAFVRDGTYFSEPLFESPVEGGDIDTGGISVAQGYLSALATRAVIFLEADNPAIGLVAFIGIGMDEVSTCEVTVREGQHVKKGDEIGMFHFGGSSFCLLLRKGVSVGGFPEVGRKENVPVRGALAAVEP</sequence>
<name>A0AAE0H690_9PEZI</name>
<dbReference type="EMBL" id="JAUEPN010000012">
    <property type="protein sequence ID" value="KAK3290609.1"/>
    <property type="molecule type" value="Genomic_DNA"/>
</dbReference>
<accession>A0AAE0H690</accession>
<dbReference type="Pfam" id="PF13878">
    <property type="entry name" value="zf-C2H2_3"/>
    <property type="match status" value="1"/>
</dbReference>
<evidence type="ECO:0000259" key="5">
    <source>
        <dbReference type="Pfam" id="PF13878"/>
    </source>
</evidence>
<reference evidence="6" key="1">
    <citation type="journal article" date="2023" name="Mol. Phylogenet. Evol.">
        <title>Genome-scale phylogeny and comparative genomics of the fungal order Sordariales.</title>
        <authorList>
            <person name="Hensen N."/>
            <person name="Bonometti L."/>
            <person name="Westerberg I."/>
            <person name="Brannstrom I.O."/>
            <person name="Guillou S."/>
            <person name="Cros-Aarteil S."/>
            <person name="Calhoun S."/>
            <person name="Haridas S."/>
            <person name="Kuo A."/>
            <person name="Mondo S."/>
            <person name="Pangilinan J."/>
            <person name="Riley R."/>
            <person name="LaButti K."/>
            <person name="Andreopoulos B."/>
            <person name="Lipzen A."/>
            <person name="Chen C."/>
            <person name="Yan M."/>
            <person name="Daum C."/>
            <person name="Ng V."/>
            <person name="Clum A."/>
            <person name="Steindorff A."/>
            <person name="Ohm R.A."/>
            <person name="Martin F."/>
            <person name="Silar P."/>
            <person name="Natvig D.O."/>
            <person name="Lalanne C."/>
            <person name="Gautier V."/>
            <person name="Ament-Velasquez S.L."/>
            <person name="Kruys A."/>
            <person name="Hutchinson M.I."/>
            <person name="Powell A.J."/>
            <person name="Barry K."/>
            <person name="Miller A.N."/>
            <person name="Grigoriev I.V."/>
            <person name="Debuchy R."/>
            <person name="Gladieux P."/>
            <person name="Hiltunen Thoren M."/>
            <person name="Johannesson H."/>
        </authorList>
    </citation>
    <scope>NUCLEOTIDE SEQUENCE</scope>
    <source>
        <strain evidence="6">CBS 168.71</strain>
    </source>
</reference>
<dbReference type="PANTHER" id="PTHR10067">
    <property type="entry name" value="PHOSPHATIDYLSERINE DECARBOXYLASE"/>
    <property type="match status" value="1"/>
</dbReference>
<dbReference type="InterPro" id="IPR028005">
    <property type="entry name" value="AcTrfase_ESCO_Znf_dom"/>
</dbReference>
<protein>
    <submittedName>
        <fullName evidence="6">Phophatidylserine decarboxylase-domain-containing protein</fullName>
    </submittedName>
</protein>
<dbReference type="AlphaFoldDB" id="A0AAE0H690"/>
<evidence type="ECO:0000313" key="7">
    <source>
        <dbReference type="Proteomes" id="UP001278766"/>
    </source>
</evidence>
<dbReference type="GeneID" id="87842437"/>
<keyword evidence="1" id="KW-0210">Decarboxylase</keyword>
<keyword evidence="2" id="KW-0456">Lyase</keyword>
<feature type="domain" description="L-tryptophan decarboxylase PsiD-like" evidence="4">
    <location>
        <begin position="349"/>
        <end position="486"/>
    </location>
</feature>
<dbReference type="RefSeq" id="XP_062654123.1">
    <property type="nucleotide sequence ID" value="XM_062805489.1"/>
</dbReference>
<organism evidence="6 7">
    <name type="scientific">Chaetomium fimeti</name>
    <dbReference type="NCBI Taxonomy" id="1854472"/>
    <lineage>
        <taxon>Eukaryota</taxon>
        <taxon>Fungi</taxon>
        <taxon>Dikarya</taxon>
        <taxon>Ascomycota</taxon>
        <taxon>Pezizomycotina</taxon>
        <taxon>Sordariomycetes</taxon>
        <taxon>Sordariomycetidae</taxon>
        <taxon>Sordariales</taxon>
        <taxon>Chaetomiaceae</taxon>
        <taxon>Chaetomium</taxon>
    </lineage>
</organism>
<feature type="region of interest" description="Disordered" evidence="3">
    <location>
        <begin position="1"/>
        <end position="197"/>
    </location>
</feature>
<dbReference type="Pfam" id="PF02666">
    <property type="entry name" value="PS_Dcarbxylase"/>
    <property type="match status" value="1"/>
</dbReference>
<evidence type="ECO:0000256" key="2">
    <source>
        <dbReference type="ARBA" id="ARBA00023239"/>
    </source>
</evidence>
<dbReference type="InterPro" id="IPR022237">
    <property type="entry name" value="PsiD-like"/>
</dbReference>